<organism evidence="2 3">
    <name type="scientific">Roseicyclus elongatus DSM 19469</name>
    <dbReference type="NCBI Taxonomy" id="1294273"/>
    <lineage>
        <taxon>Bacteria</taxon>
        <taxon>Pseudomonadati</taxon>
        <taxon>Pseudomonadota</taxon>
        <taxon>Alphaproteobacteria</taxon>
        <taxon>Rhodobacterales</taxon>
        <taxon>Roseobacteraceae</taxon>
        <taxon>Roseicyclus</taxon>
    </lineage>
</organism>
<proteinExistence type="predicted"/>
<dbReference type="EMBL" id="CP004372">
    <property type="protein sequence ID" value="AHM04510.1"/>
    <property type="molecule type" value="Genomic_DNA"/>
</dbReference>
<dbReference type="GO" id="GO:0009236">
    <property type="term" value="P:cobalamin biosynthetic process"/>
    <property type="evidence" value="ECO:0007669"/>
    <property type="project" value="InterPro"/>
</dbReference>
<keyword evidence="3" id="KW-1185">Reference proteome</keyword>
<sequence length="122" mass="11987">MIVAGFGFRGGATRESLAQALALAAGARRVAMLATAEDKAQTAVFSGFARAVGLPVQPVDAATLSGQETATQSAQSQAARGTGSLAEAAALAAAGPGARLIAPRVISGDGMATCALAERDET</sequence>
<dbReference type="InterPro" id="IPR002750">
    <property type="entry name" value="CobE/GbiG_C"/>
</dbReference>
<accession>W8SPR8</accession>
<dbReference type="STRING" id="1294273.roselon_02165"/>
<dbReference type="HOGENOM" id="CLU_087913_2_0_5"/>
<dbReference type="KEGG" id="red:roselon_02165"/>
<dbReference type="InterPro" id="IPR036518">
    <property type="entry name" value="CobE/GbiG_C_sf"/>
</dbReference>
<feature type="domain" description="CobE/GbiG C-terminal" evidence="1">
    <location>
        <begin position="2"/>
        <end position="117"/>
    </location>
</feature>
<evidence type="ECO:0000259" key="1">
    <source>
        <dbReference type="Pfam" id="PF01890"/>
    </source>
</evidence>
<dbReference type="Gene3D" id="3.30.420.180">
    <property type="entry name" value="CobE/GbiG C-terminal domain"/>
    <property type="match status" value="1"/>
</dbReference>
<evidence type="ECO:0000313" key="2">
    <source>
        <dbReference type="EMBL" id="AHM04510.1"/>
    </source>
</evidence>
<dbReference type="SUPFAM" id="SSF159664">
    <property type="entry name" value="CobE/GbiG C-terminal domain-like"/>
    <property type="match status" value="1"/>
</dbReference>
<dbReference type="AlphaFoldDB" id="W8SPR8"/>
<protein>
    <submittedName>
        <fullName evidence="2">Cobalamin biosynthesis protein CobE</fullName>
    </submittedName>
</protein>
<dbReference type="eggNOG" id="ENOG5032Z7J">
    <property type="taxonomic scope" value="Bacteria"/>
</dbReference>
<dbReference type="RefSeq" id="WP_025312292.1">
    <property type="nucleotide sequence ID" value="NZ_CP004372.1"/>
</dbReference>
<reference evidence="2 3" key="1">
    <citation type="submission" date="2013-03" db="EMBL/GenBank/DDBJ databases">
        <authorList>
            <person name="Fiebig A."/>
            <person name="Goeker M."/>
            <person name="Klenk H.-P.P."/>
        </authorList>
    </citation>
    <scope>NUCLEOTIDE SEQUENCE [LARGE SCALE GENOMIC DNA]</scope>
    <source>
        <strain evidence="3">DSM 19469</strain>
    </source>
</reference>
<gene>
    <name evidence="2" type="ORF">roselon_02165</name>
</gene>
<evidence type="ECO:0000313" key="3">
    <source>
        <dbReference type="Proteomes" id="UP000019593"/>
    </source>
</evidence>
<dbReference type="Pfam" id="PF01890">
    <property type="entry name" value="CbiG_C"/>
    <property type="match status" value="1"/>
</dbReference>
<name>W8SPR8_9RHOB</name>
<dbReference type="Proteomes" id="UP000019593">
    <property type="component" value="Chromosome"/>
</dbReference>